<dbReference type="InterPro" id="IPR029063">
    <property type="entry name" value="SAM-dependent_MTases_sf"/>
</dbReference>
<name>A0A1J0VTQ5_9NOCA</name>
<reference evidence="1" key="1">
    <citation type="submission" date="2016-11" db="EMBL/GenBank/DDBJ databases">
        <authorList>
            <person name="Jaros S."/>
            <person name="Januszkiewicz K."/>
            <person name="Wedrychowicz H."/>
        </authorList>
    </citation>
    <scope>NUCLEOTIDE SEQUENCE [LARGE SCALE GENOMIC DNA]</scope>
    <source>
        <strain evidence="1">Y48</strain>
    </source>
</reference>
<evidence type="ECO:0000313" key="1">
    <source>
        <dbReference type="EMBL" id="APE35414.1"/>
    </source>
</evidence>
<protein>
    <submittedName>
        <fullName evidence="1">Methyltransferase</fullName>
    </submittedName>
</protein>
<dbReference type="KEGG" id="nsl:BOX37_17310"/>
<organism evidence="1 2">
    <name type="scientific">Nocardia mangyaensis</name>
    <dbReference type="NCBI Taxonomy" id="2213200"/>
    <lineage>
        <taxon>Bacteria</taxon>
        <taxon>Bacillati</taxon>
        <taxon>Actinomycetota</taxon>
        <taxon>Actinomycetes</taxon>
        <taxon>Mycobacteriales</taxon>
        <taxon>Nocardiaceae</taxon>
        <taxon>Nocardia</taxon>
    </lineage>
</organism>
<dbReference type="GO" id="GO:0008168">
    <property type="term" value="F:methyltransferase activity"/>
    <property type="evidence" value="ECO:0007669"/>
    <property type="project" value="UniProtKB-KW"/>
</dbReference>
<dbReference type="Gene3D" id="3.40.50.150">
    <property type="entry name" value="Vaccinia Virus protein VP39"/>
    <property type="match status" value="1"/>
</dbReference>
<dbReference type="OrthoDB" id="3216820at2"/>
<keyword evidence="1" id="KW-0489">Methyltransferase</keyword>
<evidence type="ECO:0000313" key="2">
    <source>
        <dbReference type="Proteomes" id="UP000183810"/>
    </source>
</evidence>
<keyword evidence="1" id="KW-0808">Transferase</keyword>
<dbReference type="InterPro" id="IPR006764">
    <property type="entry name" value="SAM_dep_MeTrfase_SAV2177_type"/>
</dbReference>
<proteinExistence type="predicted"/>
<dbReference type="SUPFAM" id="SSF53335">
    <property type="entry name" value="S-adenosyl-L-methionine-dependent methyltransferases"/>
    <property type="match status" value="1"/>
</dbReference>
<dbReference type="Proteomes" id="UP000183810">
    <property type="component" value="Chromosome"/>
</dbReference>
<keyword evidence="2" id="KW-1185">Reference proteome</keyword>
<dbReference type="GO" id="GO:0032259">
    <property type="term" value="P:methylation"/>
    <property type="evidence" value="ECO:0007669"/>
    <property type="project" value="UniProtKB-KW"/>
</dbReference>
<dbReference type="Pfam" id="PF04672">
    <property type="entry name" value="Methyltransf_19"/>
    <property type="match status" value="1"/>
</dbReference>
<sequence length="283" mass="31180">MESTVVETGGHGALDFESAADRVDVTRPHPARRYDYWLGGSANFEADRRSADAVAAAFPSIHFAVLENRRFLRRAVEYLTATAGIRQFLDIGTGLPTAGNVHELAQRIAPESRVVYVDNDPIVLYHARELLDSTPGGATAYIDGDLREPAAILNHPALTGTLDLDQPVALMLCAVVHFLTDEMYPYDVIHTLRDALPSGSYITLTHATSDHLSIEDLDAAVEANQRSGVPFQLRSTAEFRRFFDGFDLVPPGVTSVIDWRATEWRPHPRREAVSMLGGMGQLR</sequence>
<dbReference type="EMBL" id="CP018082">
    <property type="protein sequence ID" value="APE35414.1"/>
    <property type="molecule type" value="Genomic_DNA"/>
</dbReference>
<dbReference type="PIRSF" id="PIRSF017393">
    <property type="entry name" value="MTase_SAV2177"/>
    <property type="match status" value="1"/>
</dbReference>
<dbReference type="AlphaFoldDB" id="A0A1J0VTQ5"/>
<gene>
    <name evidence="1" type="ORF">BOX37_17310</name>
</gene>
<accession>A0A1J0VTQ5</accession>